<organism evidence="1 2">
    <name type="scientific">Pseudomonas chlororaphis subsp. aureofaciens</name>
    <dbReference type="NCBI Taxonomy" id="587851"/>
    <lineage>
        <taxon>Bacteria</taxon>
        <taxon>Pseudomonadati</taxon>
        <taxon>Pseudomonadota</taxon>
        <taxon>Gammaproteobacteria</taxon>
        <taxon>Pseudomonadales</taxon>
        <taxon>Pseudomonadaceae</taxon>
        <taxon>Pseudomonas</taxon>
    </lineage>
</organism>
<dbReference type="Proteomes" id="UP000280455">
    <property type="component" value="Chromosome"/>
</dbReference>
<sequence length="59" mass="7247">MIYDKNINRIVTVNFNYRSFRRVNRIEPFFIVSILGRSCTEKNDLLYIKARPKLHRIFR</sequence>
<protein>
    <submittedName>
        <fullName evidence="1">Uncharacterized protein</fullName>
    </submittedName>
</protein>
<reference evidence="1 2" key="1">
    <citation type="submission" date="2018-03" db="EMBL/GenBank/DDBJ databases">
        <title>Diversity of phytobeneficial traits revealed by whole-genome analysis of worldwide-isolated phenazine-producing Pseudomonas spp.</title>
        <authorList>
            <person name="Biessy A."/>
            <person name="Novinscak A."/>
            <person name="Blom J."/>
            <person name="Leger G."/>
            <person name="Thomashow L.S."/>
            <person name="Cazorla F.M."/>
            <person name="Josic D."/>
            <person name="Filion M."/>
        </authorList>
    </citation>
    <scope>NUCLEOTIDE SEQUENCE [LARGE SCALE GENOMIC DNA]</scope>
    <source>
        <strain evidence="1 2">ChPhzS24</strain>
    </source>
</reference>
<proteinExistence type="predicted"/>
<accession>A0AAD1E6S7</accession>
<gene>
    <name evidence="1" type="ORF">C4K07_3533</name>
</gene>
<dbReference type="AlphaFoldDB" id="A0AAD1E6S7"/>
<dbReference type="EMBL" id="CP027750">
    <property type="protein sequence ID" value="AZE30317.1"/>
    <property type="molecule type" value="Genomic_DNA"/>
</dbReference>
<name>A0AAD1E6S7_9PSED</name>
<evidence type="ECO:0000313" key="1">
    <source>
        <dbReference type="EMBL" id="AZE30317.1"/>
    </source>
</evidence>
<evidence type="ECO:0000313" key="2">
    <source>
        <dbReference type="Proteomes" id="UP000280455"/>
    </source>
</evidence>